<evidence type="ECO:0000259" key="1">
    <source>
        <dbReference type="Pfam" id="PF01609"/>
    </source>
</evidence>
<reference evidence="2 3" key="1">
    <citation type="submission" date="2024-03" db="EMBL/GenBank/DDBJ databases">
        <title>Two novel species of the genus Flavobacterium exhibiting potentially degradation of complex polysaccharides.</title>
        <authorList>
            <person name="Lian X."/>
        </authorList>
    </citation>
    <scope>NUCLEOTIDE SEQUENCE [LARGE SCALE GENOMIC DNA]</scope>
    <source>
        <strain evidence="2 3">N6</strain>
    </source>
</reference>
<dbReference type="Proteomes" id="UP001468798">
    <property type="component" value="Unassembled WGS sequence"/>
</dbReference>
<proteinExistence type="predicted"/>
<keyword evidence="3" id="KW-1185">Reference proteome</keyword>
<accession>A0ABU9NY90</accession>
<organism evidence="2 3">
    <name type="scientific">Flavobacterium polysaccharolyticum</name>
    <dbReference type="NCBI Taxonomy" id="3133148"/>
    <lineage>
        <taxon>Bacteria</taxon>
        <taxon>Pseudomonadati</taxon>
        <taxon>Bacteroidota</taxon>
        <taxon>Flavobacteriia</taxon>
        <taxon>Flavobacteriales</taxon>
        <taxon>Flavobacteriaceae</taxon>
        <taxon>Flavobacterium</taxon>
    </lineage>
</organism>
<dbReference type="EMBL" id="JBCGDP010000062">
    <property type="protein sequence ID" value="MEM0578807.1"/>
    <property type="molecule type" value="Genomic_DNA"/>
</dbReference>
<feature type="domain" description="Transposase IS4-like" evidence="1">
    <location>
        <begin position="134"/>
        <end position="307"/>
    </location>
</feature>
<evidence type="ECO:0000313" key="3">
    <source>
        <dbReference type="Proteomes" id="UP001468798"/>
    </source>
</evidence>
<dbReference type="RefSeq" id="WP_342693605.1">
    <property type="nucleotide sequence ID" value="NZ_JBCGDP010000062.1"/>
</dbReference>
<name>A0ABU9NY90_9FLAO</name>
<dbReference type="InterPro" id="IPR047658">
    <property type="entry name" value="IS4-like_transpos"/>
</dbReference>
<dbReference type="Pfam" id="PF01609">
    <property type="entry name" value="DDE_Tnp_1"/>
    <property type="match status" value="1"/>
</dbReference>
<evidence type="ECO:0000313" key="2">
    <source>
        <dbReference type="EMBL" id="MEM0578807.1"/>
    </source>
</evidence>
<sequence>MKNTCLEGKDTELISVLQGHFKGKLNLARVKLICLFITALCKIKTVNYDRLASGFDTTANKNSSYRRVQRFMKEFDFPMKIVSSLIFNVLPVRCDLVLVLDRTNWKFGTKNINILMLGVSYKKVAFPLMFKMLDKRGNSDIQERIDLIKTYTEWFGRQSIDCLLADREFVGDKWLEFLNQNNIRYYIRIRNNFKIYSYQKQEEIKAFWLFNNLKIGEFHHYPRIVELHGQKCYLSGNKTIARDGKIEFLIIVSFNKPEQAMVYYKQRGQIETLFRGLKSSGFNIEDTHVTDLKRLEKLFSLTMIAFVWCYKIGDYLDEYIQKIIIKKHGRRAVSVFKYGLDYLSKFLLTGFKSLENNMF</sequence>
<gene>
    <name evidence="2" type="ORF">WFZ86_20085</name>
</gene>
<protein>
    <submittedName>
        <fullName evidence="2">IS4 family transposase</fullName>
    </submittedName>
</protein>
<comment type="caution">
    <text evidence="2">The sequence shown here is derived from an EMBL/GenBank/DDBJ whole genome shotgun (WGS) entry which is preliminary data.</text>
</comment>
<dbReference type="InterPro" id="IPR002559">
    <property type="entry name" value="Transposase_11"/>
</dbReference>
<dbReference type="SUPFAM" id="SSF53098">
    <property type="entry name" value="Ribonuclease H-like"/>
    <property type="match status" value="1"/>
</dbReference>
<feature type="non-terminal residue" evidence="2">
    <location>
        <position position="359"/>
    </location>
</feature>
<dbReference type="InterPro" id="IPR012337">
    <property type="entry name" value="RNaseH-like_sf"/>
</dbReference>
<dbReference type="NCBIfam" id="NF033591">
    <property type="entry name" value="transpos_IS4_2"/>
    <property type="match status" value="1"/>
</dbReference>